<organism evidence="2 3">
    <name type="scientific">Shewanella ulleungensis</name>
    <dbReference type="NCBI Taxonomy" id="2282699"/>
    <lineage>
        <taxon>Bacteria</taxon>
        <taxon>Pseudomonadati</taxon>
        <taxon>Pseudomonadota</taxon>
        <taxon>Gammaproteobacteria</taxon>
        <taxon>Alteromonadales</taxon>
        <taxon>Shewanellaceae</taxon>
        <taxon>Shewanella</taxon>
    </lineage>
</organism>
<dbReference type="PANTHER" id="PTHR13136">
    <property type="entry name" value="TESTIS DEVELOPMENT PROTEIN PRTD"/>
    <property type="match status" value="1"/>
</dbReference>
<protein>
    <submittedName>
        <fullName evidence="2">Dienelactone hydrolase</fullName>
    </submittedName>
</protein>
<evidence type="ECO:0000313" key="3">
    <source>
        <dbReference type="Proteomes" id="UP000654004"/>
    </source>
</evidence>
<dbReference type="PANTHER" id="PTHR13136:SF11">
    <property type="entry name" value="TESTIS-EXPRESSED PROTEIN 30"/>
    <property type="match status" value="1"/>
</dbReference>
<feature type="domain" description="KANL3/Tex30 alpha/beta hydrolase-like" evidence="1">
    <location>
        <begin position="23"/>
        <end position="232"/>
    </location>
</feature>
<dbReference type="EMBL" id="BMQW01000009">
    <property type="protein sequence ID" value="GGP95105.1"/>
    <property type="molecule type" value="Genomic_DNA"/>
</dbReference>
<dbReference type="InterPro" id="IPR026555">
    <property type="entry name" value="NSL3/Tex30"/>
</dbReference>
<evidence type="ECO:0000259" key="1">
    <source>
        <dbReference type="Pfam" id="PF20408"/>
    </source>
</evidence>
<dbReference type="SUPFAM" id="SSF53474">
    <property type="entry name" value="alpha/beta-Hydrolases"/>
    <property type="match status" value="1"/>
</dbReference>
<sequence length="236" mass="26151">MNCSPDSQIELAHDYVLQGPKSDTLVIFAHGAGANMYHEFMINMSDQLVTAGFQVYRFNFLYMQANMQDGKRRPPDRAPKLLHHFEQVLIDVGHKIEQGLITPKRIVLMGKSMGGRMSAMLTSKEHTFVSSQAQDIAAQISAVICLGYPFIPLKGGEPRLSPIQTNPLPILIVQGERDKFGGLAQVPTWALTDKTQLCWMSDGDHSLQPRKSSGYTLAGNMQLAVSCIRQFITSNS</sequence>
<keyword evidence="2" id="KW-0378">Hydrolase</keyword>
<dbReference type="Proteomes" id="UP000654004">
    <property type="component" value="Unassembled WGS sequence"/>
</dbReference>
<proteinExistence type="predicted"/>
<name>A0ABQ2QS86_9GAMM</name>
<dbReference type="GO" id="GO:0016787">
    <property type="term" value="F:hydrolase activity"/>
    <property type="evidence" value="ECO:0007669"/>
    <property type="project" value="UniProtKB-KW"/>
</dbReference>
<comment type="caution">
    <text evidence="2">The sequence shown here is derived from an EMBL/GenBank/DDBJ whole genome shotgun (WGS) entry which is preliminary data.</text>
</comment>
<dbReference type="Pfam" id="PF20408">
    <property type="entry name" value="Abhydrolase_11"/>
    <property type="match status" value="1"/>
</dbReference>
<dbReference type="RefSeq" id="WP_188957861.1">
    <property type="nucleotide sequence ID" value="NZ_BMQW01000009.1"/>
</dbReference>
<dbReference type="InterPro" id="IPR029058">
    <property type="entry name" value="AB_hydrolase_fold"/>
</dbReference>
<keyword evidence="3" id="KW-1185">Reference proteome</keyword>
<gene>
    <name evidence="2" type="ORF">GCM10009410_31300</name>
</gene>
<dbReference type="InterPro" id="IPR046879">
    <property type="entry name" value="KANL3/Tex30_Abhydrolase"/>
</dbReference>
<dbReference type="Gene3D" id="3.40.50.1820">
    <property type="entry name" value="alpha/beta hydrolase"/>
    <property type="match status" value="1"/>
</dbReference>
<accession>A0ABQ2QS86</accession>
<evidence type="ECO:0000313" key="2">
    <source>
        <dbReference type="EMBL" id="GGP95105.1"/>
    </source>
</evidence>
<reference evidence="3" key="1">
    <citation type="journal article" date="2019" name="Int. J. Syst. Evol. Microbiol.">
        <title>The Global Catalogue of Microorganisms (GCM) 10K type strain sequencing project: providing services to taxonomists for standard genome sequencing and annotation.</title>
        <authorList>
            <consortium name="The Broad Institute Genomics Platform"/>
            <consortium name="The Broad Institute Genome Sequencing Center for Infectious Disease"/>
            <person name="Wu L."/>
            <person name="Ma J."/>
        </authorList>
    </citation>
    <scope>NUCLEOTIDE SEQUENCE [LARGE SCALE GENOMIC DNA]</scope>
    <source>
        <strain evidence="3">JCM 32305</strain>
    </source>
</reference>